<evidence type="ECO:0000313" key="10">
    <source>
        <dbReference type="Proteomes" id="UP000540519"/>
    </source>
</evidence>
<dbReference type="Gene3D" id="1.25.40.390">
    <property type="match status" value="1"/>
</dbReference>
<dbReference type="AlphaFoldDB" id="A0A7X3D482"/>
<sequence>MNKMKKIVTILALGLAFATSCSDDFLDKEPTDQLGASTVFEDQSLAQAFLNNIVGQLPAGQYSSPGAGYGNSYLLASISDEARSKSGWVPSNAVVRVGSMNPLDLGGLDIWDDAYTAIRQTNEFLESLEASEFDEEFKTRAAASARYVRAWFYFDLTRRYGDVPLLTAAQSLDDEDLFPSQTPRSDIYTFVNTELTAVAAGLQNKSEAKAGELTKQAAIALNARAMLFAERYADASALANSLISGVENDGLELYGANPASLEEAIKNYGDLFLSTGGNVETVYEILFLPPEKSHQFDRGNWPVRWRNDNGGQTDPTQELVDDFEMSNGLAIEEAGSGYDPANPYAGRDSRFYASIFYHGSEFSEVSPSRGEPFIDMEWNGFNEGPGTVRDGNASITGYLVRKFVDPSLGFAPEGVSNTAWQEIRFAEVLLIFAEAENEVNGPSAAVAEAVNRIRRRAFMPELPAGLSKEDMRDKIKQERRIELVFENHRWFDLIRWDEASTVLNATYHGMKIERNGVPTSGESGPQHVFDPAQLTFTVFEDPAFSNSFPDKYKFLPIPQDEMDANTNLKQNPGY</sequence>
<organism evidence="9 10">
    <name type="scientific">Zobellia amurskyensis</name>
    <dbReference type="NCBI Taxonomy" id="248905"/>
    <lineage>
        <taxon>Bacteria</taxon>
        <taxon>Pseudomonadati</taxon>
        <taxon>Bacteroidota</taxon>
        <taxon>Flavobacteriia</taxon>
        <taxon>Flavobacteriales</taxon>
        <taxon>Flavobacteriaceae</taxon>
        <taxon>Zobellia</taxon>
    </lineage>
</organism>
<evidence type="ECO:0000256" key="5">
    <source>
        <dbReference type="ARBA" id="ARBA00023237"/>
    </source>
</evidence>
<feature type="signal peptide" evidence="6">
    <location>
        <begin position="1"/>
        <end position="22"/>
    </location>
</feature>
<comment type="similarity">
    <text evidence="2">Belongs to the SusD family.</text>
</comment>
<evidence type="ECO:0000313" key="9">
    <source>
        <dbReference type="EMBL" id="MUH38240.1"/>
    </source>
</evidence>
<feature type="domain" description="SusD-like N-terminal" evidence="8">
    <location>
        <begin position="24"/>
        <end position="227"/>
    </location>
</feature>
<keyword evidence="5" id="KW-0998">Cell outer membrane</keyword>
<proteinExistence type="inferred from homology"/>
<dbReference type="Pfam" id="PF07980">
    <property type="entry name" value="SusD_RagB"/>
    <property type="match status" value="1"/>
</dbReference>
<dbReference type="Proteomes" id="UP000540519">
    <property type="component" value="Unassembled WGS sequence"/>
</dbReference>
<keyword evidence="10" id="KW-1185">Reference proteome</keyword>
<dbReference type="InterPro" id="IPR012944">
    <property type="entry name" value="SusD_RagB_dom"/>
</dbReference>
<accession>A0A7X3D482</accession>
<comment type="subcellular location">
    <subcellularLocation>
        <location evidence="1">Cell outer membrane</location>
    </subcellularLocation>
</comment>
<dbReference type="InterPro" id="IPR033985">
    <property type="entry name" value="SusD-like_N"/>
</dbReference>
<gene>
    <name evidence="9" type="ORF">D9O36_20520</name>
</gene>
<dbReference type="InterPro" id="IPR011990">
    <property type="entry name" value="TPR-like_helical_dom_sf"/>
</dbReference>
<evidence type="ECO:0000256" key="6">
    <source>
        <dbReference type="SAM" id="SignalP"/>
    </source>
</evidence>
<protein>
    <submittedName>
        <fullName evidence="9">RagB/SusD family nutrient uptake outer membrane protein</fullName>
    </submittedName>
</protein>
<feature type="domain" description="RagB/SusD" evidence="7">
    <location>
        <begin position="303"/>
        <end position="574"/>
    </location>
</feature>
<comment type="caution">
    <text evidence="9">The sequence shown here is derived from an EMBL/GenBank/DDBJ whole genome shotgun (WGS) entry which is preliminary data.</text>
</comment>
<dbReference type="SUPFAM" id="SSF48452">
    <property type="entry name" value="TPR-like"/>
    <property type="match status" value="1"/>
</dbReference>
<evidence type="ECO:0000256" key="3">
    <source>
        <dbReference type="ARBA" id="ARBA00022729"/>
    </source>
</evidence>
<name>A0A7X3D482_9FLAO</name>
<keyword evidence="4" id="KW-0472">Membrane</keyword>
<dbReference type="EMBL" id="RCNR01000077">
    <property type="protein sequence ID" value="MUH38240.1"/>
    <property type="molecule type" value="Genomic_DNA"/>
</dbReference>
<evidence type="ECO:0000259" key="7">
    <source>
        <dbReference type="Pfam" id="PF07980"/>
    </source>
</evidence>
<reference evidence="9 10" key="1">
    <citation type="journal article" date="2019" name="Mar. Drugs">
        <title>Comparative Genomics and CAZyme Genome Repertoires of Marine Zobellia amurskyensis KMM 3526(T) and Zobellia laminariae KMM 3676(T).</title>
        <authorList>
            <person name="Chernysheva N."/>
            <person name="Bystritskaya E."/>
            <person name="Stenkova A."/>
            <person name="Golovkin I."/>
            <person name="Nedashkovskaya O."/>
            <person name="Isaeva M."/>
        </authorList>
    </citation>
    <scope>NUCLEOTIDE SEQUENCE [LARGE SCALE GENOMIC DNA]</scope>
    <source>
        <strain evidence="9 10">KMM 3526</strain>
    </source>
</reference>
<feature type="chain" id="PRO_5030977172" evidence="6">
    <location>
        <begin position="23"/>
        <end position="574"/>
    </location>
</feature>
<evidence type="ECO:0000259" key="8">
    <source>
        <dbReference type="Pfam" id="PF14322"/>
    </source>
</evidence>
<evidence type="ECO:0000256" key="4">
    <source>
        <dbReference type="ARBA" id="ARBA00023136"/>
    </source>
</evidence>
<dbReference type="GO" id="GO:0009279">
    <property type="term" value="C:cell outer membrane"/>
    <property type="evidence" value="ECO:0007669"/>
    <property type="project" value="UniProtKB-SubCell"/>
</dbReference>
<dbReference type="Pfam" id="PF14322">
    <property type="entry name" value="SusD-like_3"/>
    <property type="match status" value="1"/>
</dbReference>
<keyword evidence="3 6" id="KW-0732">Signal</keyword>
<evidence type="ECO:0000256" key="1">
    <source>
        <dbReference type="ARBA" id="ARBA00004442"/>
    </source>
</evidence>
<dbReference type="PROSITE" id="PS51257">
    <property type="entry name" value="PROKAR_LIPOPROTEIN"/>
    <property type="match status" value="1"/>
</dbReference>
<evidence type="ECO:0000256" key="2">
    <source>
        <dbReference type="ARBA" id="ARBA00006275"/>
    </source>
</evidence>